<accession>A0A2T0S0Q8</accession>
<dbReference type="Pfam" id="PF13358">
    <property type="entry name" value="DDE_3"/>
    <property type="match status" value="1"/>
</dbReference>
<organism evidence="2 3">
    <name type="scientific">Spirosoma oryzae</name>
    <dbReference type="NCBI Taxonomy" id="1469603"/>
    <lineage>
        <taxon>Bacteria</taxon>
        <taxon>Pseudomonadati</taxon>
        <taxon>Bacteroidota</taxon>
        <taxon>Cytophagia</taxon>
        <taxon>Cytophagales</taxon>
        <taxon>Cytophagaceae</taxon>
        <taxon>Spirosoma</taxon>
    </lineage>
</organism>
<proteinExistence type="predicted"/>
<protein>
    <submittedName>
        <fullName evidence="2">DDE superfamily endonuclease</fullName>
    </submittedName>
</protein>
<dbReference type="AlphaFoldDB" id="A0A2T0S0Q8"/>
<dbReference type="InterPro" id="IPR038717">
    <property type="entry name" value="Tc1-like_DDE_dom"/>
</dbReference>
<dbReference type="InterPro" id="IPR036397">
    <property type="entry name" value="RNaseH_sf"/>
</dbReference>
<name>A0A2T0S0Q8_9BACT</name>
<gene>
    <name evidence="2" type="ORF">CLV58_13519</name>
</gene>
<evidence type="ECO:0000259" key="1">
    <source>
        <dbReference type="Pfam" id="PF13358"/>
    </source>
</evidence>
<keyword evidence="2" id="KW-0378">Hydrolase</keyword>
<dbReference type="OrthoDB" id="64529at2"/>
<comment type="caution">
    <text evidence="2">The sequence shown here is derived from an EMBL/GenBank/DDBJ whole genome shotgun (WGS) entry which is preliminary data.</text>
</comment>
<dbReference type="GO" id="GO:0003676">
    <property type="term" value="F:nucleic acid binding"/>
    <property type="evidence" value="ECO:0007669"/>
    <property type="project" value="InterPro"/>
</dbReference>
<reference evidence="2 3" key="1">
    <citation type="submission" date="2018-03" db="EMBL/GenBank/DDBJ databases">
        <title>Genomic Encyclopedia of Archaeal and Bacterial Type Strains, Phase II (KMG-II): from individual species to whole genera.</title>
        <authorList>
            <person name="Goeker M."/>
        </authorList>
    </citation>
    <scope>NUCLEOTIDE SEQUENCE [LARGE SCALE GENOMIC DNA]</scope>
    <source>
        <strain evidence="2 3">DSM 28354</strain>
    </source>
</reference>
<dbReference type="GO" id="GO:0004519">
    <property type="term" value="F:endonuclease activity"/>
    <property type="evidence" value="ECO:0007669"/>
    <property type="project" value="UniProtKB-KW"/>
</dbReference>
<feature type="domain" description="Tc1-like transposase DDE" evidence="1">
    <location>
        <begin position="7"/>
        <end position="138"/>
    </location>
</feature>
<dbReference type="Gene3D" id="3.30.420.10">
    <property type="entry name" value="Ribonuclease H-like superfamily/Ribonuclease H"/>
    <property type="match status" value="1"/>
</dbReference>
<evidence type="ECO:0000313" key="3">
    <source>
        <dbReference type="Proteomes" id="UP000238375"/>
    </source>
</evidence>
<dbReference type="Proteomes" id="UP000238375">
    <property type="component" value="Unassembled WGS sequence"/>
</dbReference>
<sequence length="155" mass="17314">MNGPPSRLFYGDESGFSQLPVVPYGWQQTARALERPSQHSPRLNVLAWLSEAGKLVSFTHPRSINSEFVIACINSWVGGLSRETVLVLDNAPMHRSKAFRACLAGWQQQRLYVFQLPAYSPHLNKVDCLLRKMKYDRVAGAMAEHSGLCQLSSPA</sequence>
<keyword evidence="2" id="KW-0540">Nuclease</keyword>
<evidence type="ECO:0000313" key="2">
    <source>
        <dbReference type="EMBL" id="PRY27017.1"/>
    </source>
</evidence>
<keyword evidence="2" id="KW-0255">Endonuclease</keyword>
<dbReference type="EMBL" id="PVTE01000035">
    <property type="protein sequence ID" value="PRY27017.1"/>
    <property type="molecule type" value="Genomic_DNA"/>
</dbReference>
<dbReference type="RefSeq" id="WP_106140604.1">
    <property type="nucleotide sequence ID" value="NZ_PVTE01000035.1"/>
</dbReference>
<keyword evidence="3" id="KW-1185">Reference proteome</keyword>